<feature type="compositionally biased region" description="Low complexity" evidence="1">
    <location>
        <begin position="73"/>
        <end position="94"/>
    </location>
</feature>
<dbReference type="AlphaFoldDB" id="A0A6J4R4A4"/>
<protein>
    <submittedName>
        <fullName evidence="2">Uncharacterized protein</fullName>
    </submittedName>
</protein>
<feature type="compositionally biased region" description="Basic and acidic residues" evidence="1">
    <location>
        <begin position="95"/>
        <end position="109"/>
    </location>
</feature>
<feature type="non-terminal residue" evidence="2">
    <location>
        <position position="1"/>
    </location>
</feature>
<feature type="non-terminal residue" evidence="2">
    <location>
        <position position="118"/>
    </location>
</feature>
<proteinExistence type="predicted"/>
<dbReference type="EMBL" id="CADCVI010000066">
    <property type="protein sequence ID" value="CAA9462367.1"/>
    <property type="molecule type" value="Genomic_DNA"/>
</dbReference>
<name>A0A6J4R4A4_9ACTN</name>
<gene>
    <name evidence="2" type="ORF">AVDCRST_MAG25-1043</name>
</gene>
<sequence>GRDRREGRKRSHPDVPELPGRRSPRTPVPLQPPARQPVRQLRLHADVLGPHLRRVRQGRDRPRDLAADEACRAGDPAPARRLRLARQGPAQAPRAAERGRQGDGLRTKEPPPPPGAQL</sequence>
<accession>A0A6J4R4A4</accession>
<feature type="region of interest" description="Disordered" evidence="1">
    <location>
        <begin position="1"/>
        <end position="118"/>
    </location>
</feature>
<organism evidence="2">
    <name type="scientific">uncultured Rubrobacteraceae bacterium</name>
    <dbReference type="NCBI Taxonomy" id="349277"/>
    <lineage>
        <taxon>Bacteria</taxon>
        <taxon>Bacillati</taxon>
        <taxon>Actinomycetota</taxon>
        <taxon>Rubrobacteria</taxon>
        <taxon>Rubrobacterales</taxon>
        <taxon>Rubrobacteraceae</taxon>
        <taxon>environmental samples</taxon>
    </lineage>
</organism>
<evidence type="ECO:0000256" key="1">
    <source>
        <dbReference type="SAM" id="MobiDB-lite"/>
    </source>
</evidence>
<evidence type="ECO:0000313" key="2">
    <source>
        <dbReference type="EMBL" id="CAA9462367.1"/>
    </source>
</evidence>
<feature type="compositionally biased region" description="Pro residues" evidence="1">
    <location>
        <begin position="26"/>
        <end position="35"/>
    </location>
</feature>
<reference evidence="2" key="1">
    <citation type="submission" date="2020-02" db="EMBL/GenBank/DDBJ databases">
        <authorList>
            <person name="Meier V. D."/>
        </authorList>
    </citation>
    <scope>NUCLEOTIDE SEQUENCE</scope>
    <source>
        <strain evidence="2">AVDCRST_MAG25</strain>
    </source>
</reference>
<feature type="compositionally biased region" description="Basic and acidic residues" evidence="1">
    <location>
        <begin position="57"/>
        <end position="72"/>
    </location>
</feature>